<dbReference type="PANTHER" id="PTHR30024">
    <property type="entry name" value="ALIPHATIC SULFONATES-BINDING PROTEIN-RELATED"/>
    <property type="match status" value="1"/>
</dbReference>
<feature type="region of interest" description="Disordered" evidence="4">
    <location>
        <begin position="1"/>
        <end position="22"/>
    </location>
</feature>
<dbReference type="EMBL" id="BMMK01000001">
    <property type="protein sequence ID" value="GGM35253.1"/>
    <property type="molecule type" value="Genomic_DNA"/>
</dbReference>
<evidence type="ECO:0000256" key="2">
    <source>
        <dbReference type="ARBA" id="ARBA00010742"/>
    </source>
</evidence>
<keyword evidence="3" id="KW-0732">Signal</keyword>
<comment type="caution">
    <text evidence="5">The sequence shown here is derived from an EMBL/GenBank/DDBJ whole genome shotgun (WGS) entry which is preliminary data.</text>
</comment>
<evidence type="ECO:0000313" key="6">
    <source>
        <dbReference type="Proteomes" id="UP000637578"/>
    </source>
</evidence>
<dbReference type="Pfam" id="PF13379">
    <property type="entry name" value="NMT1_2"/>
    <property type="match status" value="1"/>
</dbReference>
<reference evidence="5" key="1">
    <citation type="journal article" date="2014" name="Int. J. Syst. Evol. Microbiol.">
        <title>Complete genome sequence of Corynebacterium casei LMG S-19264T (=DSM 44701T), isolated from a smear-ripened cheese.</title>
        <authorList>
            <consortium name="US DOE Joint Genome Institute (JGI-PGF)"/>
            <person name="Walter F."/>
            <person name="Albersmeier A."/>
            <person name="Kalinowski J."/>
            <person name="Ruckert C."/>
        </authorList>
    </citation>
    <scope>NUCLEOTIDE SEQUENCE</scope>
    <source>
        <strain evidence="5">CGMCC 4.5737</strain>
    </source>
</reference>
<comment type="subcellular location">
    <subcellularLocation>
        <location evidence="1">Periplasm</location>
    </subcellularLocation>
</comment>
<sequence>MLLAGCDSGENGAADGPPERSTLRVGVLPVPDVAPLHLADRQGLFSRAGLDVELVKMDLAGENKVDLDDGPVDVLFDSYVSLLTNYGASGNIRFVSEAYEASPGVTALVVPERSAFRRLPDRKQPKIAVNNLKGLGVLLTSAIMTPLGVRQDDVRWVHMPFQDMGGALERGEVDTAWLIEPFITNLRLSSGIAILADTADGPTADIPLSGYACSARFAEQNPRTLATFRRALVEAQKRAADRAAIERILPSYTGIDPSTAALMSVGSYPPSLTAVKIQRVADLMHTFGLVPTRFRITDLIKAA</sequence>
<comment type="similarity">
    <text evidence="2">Belongs to the bacterial solute-binding protein SsuA/TauA family.</text>
</comment>
<dbReference type="Proteomes" id="UP000637578">
    <property type="component" value="Unassembled WGS sequence"/>
</dbReference>
<keyword evidence="6" id="KW-1185">Reference proteome</keyword>
<gene>
    <name evidence="5" type="primary">ssuA</name>
    <name evidence="5" type="ORF">GCM10012275_03130</name>
</gene>
<name>A0A8J3FUI0_9PSEU</name>
<organism evidence="5 6">
    <name type="scientific">Longimycelium tulufanense</name>
    <dbReference type="NCBI Taxonomy" id="907463"/>
    <lineage>
        <taxon>Bacteria</taxon>
        <taxon>Bacillati</taxon>
        <taxon>Actinomycetota</taxon>
        <taxon>Actinomycetes</taxon>
        <taxon>Pseudonocardiales</taxon>
        <taxon>Pseudonocardiaceae</taxon>
        <taxon>Longimycelium</taxon>
    </lineage>
</organism>
<dbReference type="GO" id="GO:0042597">
    <property type="term" value="C:periplasmic space"/>
    <property type="evidence" value="ECO:0007669"/>
    <property type="project" value="UniProtKB-SubCell"/>
</dbReference>
<evidence type="ECO:0000313" key="5">
    <source>
        <dbReference type="EMBL" id="GGM35253.1"/>
    </source>
</evidence>
<accession>A0A8J3FUI0</accession>
<reference evidence="5" key="2">
    <citation type="submission" date="2020-09" db="EMBL/GenBank/DDBJ databases">
        <authorList>
            <person name="Sun Q."/>
            <person name="Zhou Y."/>
        </authorList>
    </citation>
    <scope>NUCLEOTIDE SEQUENCE</scope>
    <source>
        <strain evidence="5">CGMCC 4.5737</strain>
    </source>
</reference>
<dbReference type="PANTHER" id="PTHR30024:SF47">
    <property type="entry name" value="TAURINE-BINDING PERIPLASMIC PROTEIN"/>
    <property type="match status" value="1"/>
</dbReference>
<dbReference type="SUPFAM" id="SSF53850">
    <property type="entry name" value="Periplasmic binding protein-like II"/>
    <property type="match status" value="1"/>
</dbReference>
<proteinExistence type="inferred from homology"/>
<evidence type="ECO:0000256" key="4">
    <source>
        <dbReference type="SAM" id="MobiDB-lite"/>
    </source>
</evidence>
<protein>
    <submittedName>
        <fullName evidence="5">Sulfonate ABC transporter substrate-binding protein</fullName>
    </submittedName>
</protein>
<dbReference type="Gene3D" id="3.40.190.10">
    <property type="entry name" value="Periplasmic binding protein-like II"/>
    <property type="match status" value="2"/>
</dbReference>
<evidence type="ECO:0000256" key="1">
    <source>
        <dbReference type="ARBA" id="ARBA00004418"/>
    </source>
</evidence>
<dbReference type="AlphaFoldDB" id="A0A8J3FUI0"/>
<evidence type="ECO:0000256" key="3">
    <source>
        <dbReference type="ARBA" id="ARBA00022729"/>
    </source>
</evidence>